<dbReference type="PANTHER" id="PTHR45822">
    <property type="entry name" value="FREE FATTY ACID RECEPTOR 2-RELATED"/>
    <property type="match status" value="1"/>
</dbReference>
<dbReference type="PROSITE" id="PS50262">
    <property type="entry name" value="G_PROTEIN_RECEP_F1_2"/>
    <property type="match status" value="2"/>
</dbReference>
<dbReference type="GO" id="GO:0005886">
    <property type="term" value="C:plasma membrane"/>
    <property type="evidence" value="ECO:0007669"/>
    <property type="project" value="UniProtKB-SubCell"/>
</dbReference>
<dbReference type="Proteomes" id="UP000824219">
    <property type="component" value="Linkage Group LG23"/>
</dbReference>
<dbReference type="GO" id="GO:0071398">
    <property type="term" value="P:cellular response to fatty acid"/>
    <property type="evidence" value="ECO:0007669"/>
    <property type="project" value="TreeGrafter"/>
</dbReference>
<feature type="transmembrane region" description="Helical" evidence="9">
    <location>
        <begin position="373"/>
        <end position="391"/>
    </location>
</feature>
<evidence type="ECO:0000256" key="2">
    <source>
        <dbReference type="ARBA" id="ARBA00022475"/>
    </source>
</evidence>
<dbReference type="EMBL" id="JAHKSW010000023">
    <property type="protein sequence ID" value="KAG7317931.1"/>
    <property type="molecule type" value="Genomic_DNA"/>
</dbReference>
<dbReference type="PRINTS" id="PR00237">
    <property type="entry name" value="GPCRRHODOPSN"/>
</dbReference>
<feature type="transmembrane region" description="Helical" evidence="9">
    <location>
        <begin position="542"/>
        <end position="564"/>
    </location>
</feature>
<dbReference type="AlphaFoldDB" id="A0A9D3SB03"/>
<sequence length="608" mass="70024">MQYKAMLCRWPRPERIRKKQAHCAQVIMKWTYDLRGLVLAVYSIILITGLPGNLLSLYVLIQKVKQEAKPIDMLLLSLNISDLIFLISLPIRYKEAADMEWTMSHFLCPLATYIFAINFYNSTLLLMAISVERYLGVIFAIRYKLKRHLRHTIITSVIIWVVNMAHCSIVLYLQYNYSDKSNAGVDPTNQTSCYWNFTQEQLKILLPGRLGVSILGIFIPIIICCFCYISIILRLSQADNIKPMKRCRAIGLAISTLLVFMICFVPLGVSFVEGFIAPRRQHKNLVMMIWDETVNTLVLIVYCVTLITGLPGNLLSFYAFVKRVKQEAKPTDVLLLSLNISDLIFLSFLPIHIKVTAEREWNMNYSLCPLATYIFLINIYNSTLTLTAISVERYLGVVFAIKYKLKRHPRYAVMTSVVIWVINLIHCSIVFYMQYKFSDGEKAGLDPINHDTCYWNFTGEQLHILLPECLGVSIVAIFIPLIICCFCYISIIRILYQLDNIKPMKRYRAVGLAMSTILIFLICSLPFGITHVYGFIKNERPIWRVYALLSSSISVCLDPIVFYCSSKTLYNTFKDCVPRLYMWLRCLVTNNSSDQTQQDSTIFDHSET</sequence>
<dbReference type="SUPFAM" id="SSF81321">
    <property type="entry name" value="Family A G protein-coupled receptor-like"/>
    <property type="match status" value="2"/>
</dbReference>
<feature type="transmembrane region" description="Helical" evidence="9">
    <location>
        <begin position="73"/>
        <end position="91"/>
    </location>
</feature>
<protein>
    <recommendedName>
        <fullName evidence="10">G-protein coupled receptors family 1 profile domain-containing protein</fullName>
    </recommendedName>
</protein>
<evidence type="ECO:0000313" key="11">
    <source>
        <dbReference type="EMBL" id="KAG7317931.1"/>
    </source>
</evidence>
<dbReference type="InterPro" id="IPR000276">
    <property type="entry name" value="GPCR_Rhodpsn"/>
</dbReference>
<gene>
    <name evidence="11" type="ORF">KOW79_018966</name>
</gene>
<dbReference type="Gene3D" id="1.20.1070.10">
    <property type="entry name" value="Rhodopsin 7-helix transmembrane proteins"/>
    <property type="match status" value="2"/>
</dbReference>
<reference evidence="11 12" key="1">
    <citation type="submission" date="2021-06" db="EMBL/GenBank/DDBJ databases">
        <title>Chromosome-level genome assembly of the red-tail catfish (Hemibagrus wyckioides).</title>
        <authorList>
            <person name="Shao F."/>
        </authorList>
    </citation>
    <scope>NUCLEOTIDE SEQUENCE [LARGE SCALE GENOMIC DNA]</scope>
    <source>
        <strain evidence="11">EC202008001</strain>
        <tissue evidence="11">Blood</tissue>
    </source>
</reference>
<feature type="transmembrane region" description="Helical" evidence="9">
    <location>
        <begin position="111"/>
        <end position="131"/>
    </location>
</feature>
<dbReference type="InterPro" id="IPR013312">
    <property type="entry name" value="GPR40-rel_orph"/>
</dbReference>
<evidence type="ECO:0000259" key="10">
    <source>
        <dbReference type="PROSITE" id="PS50262"/>
    </source>
</evidence>
<feature type="transmembrane region" description="Helical" evidence="9">
    <location>
        <begin position="411"/>
        <end position="433"/>
    </location>
</feature>
<comment type="subcellular location">
    <subcellularLocation>
        <location evidence="1">Cell membrane</location>
        <topology evidence="1">Multi-pass membrane protein</topology>
    </subcellularLocation>
</comment>
<feature type="transmembrane region" description="Helical" evidence="9">
    <location>
        <begin position="470"/>
        <end position="496"/>
    </location>
</feature>
<evidence type="ECO:0000313" key="12">
    <source>
        <dbReference type="Proteomes" id="UP000824219"/>
    </source>
</evidence>
<comment type="caution">
    <text evidence="11">The sequence shown here is derived from an EMBL/GenBank/DDBJ whole genome shotgun (WGS) entry which is preliminary data.</text>
</comment>
<evidence type="ECO:0000256" key="5">
    <source>
        <dbReference type="ARBA" id="ARBA00023040"/>
    </source>
</evidence>
<feature type="domain" description="G-protein coupled receptors family 1 profile" evidence="10">
    <location>
        <begin position="312"/>
        <end position="562"/>
    </location>
</feature>
<organism evidence="11 12">
    <name type="scientific">Hemibagrus wyckioides</name>
    <dbReference type="NCBI Taxonomy" id="337641"/>
    <lineage>
        <taxon>Eukaryota</taxon>
        <taxon>Metazoa</taxon>
        <taxon>Chordata</taxon>
        <taxon>Craniata</taxon>
        <taxon>Vertebrata</taxon>
        <taxon>Euteleostomi</taxon>
        <taxon>Actinopterygii</taxon>
        <taxon>Neopterygii</taxon>
        <taxon>Teleostei</taxon>
        <taxon>Ostariophysi</taxon>
        <taxon>Siluriformes</taxon>
        <taxon>Bagridae</taxon>
        <taxon>Hemibagrus</taxon>
    </lineage>
</organism>
<feature type="transmembrane region" description="Helical" evidence="9">
    <location>
        <begin position="37"/>
        <end position="61"/>
    </location>
</feature>
<keyword evidence="3 9" id="KW-0812">Transmembrane</keyword>
<keyword evidence="7" id="KW-0675">Receptor</keyword>
<evidence type="ECO:0000256" key="3">
    <source>
        <dbReference type="ARBA" id="ARBA00022692"/>
    </source>
</evidence>
<feature type="transmembrane region" description="Helical" evidence="9">
    <location>
        <begin position="297"/>
        <end position="321"/>
    </location>
</feature>
<feature type="transmembrane region" description="Helical" evidence="9">
    <location>
        <begin position="517"/>
        <end position="536"/>
    </location>
</feature>
<keyword evidence="4 9" id="KW-1133">Transmembrane helix</keyword>
<feature type="domain" description="G-protein coupled receptors family 1 profile" evidence="10">
    <location>
        <begin position="52"/>
        <end position="320"/>
    </location>
</feature>
<dbReference type="OrthoDB" id="5950040at2759"/>
<keyword evidence="5" id="KW-0297">G-protein coupled receptor</keyword>
<evidence type="ECO:0000256" key="1">
    <source>
        <dbReference type="ARBA" id="ARBA00004651"/>
    </source>
</evidence>
<dbReference type="PRINTS" id="PR01904">
    <property type="entry name" value="GPR40FAMILY"/>
</dbReference>
<keyword evidence="8" id="KW-0807">Transducer</keyword>
<evidence type="ECO:0000256" key="7">
    <source>
        <dbReference type="ARBA" id="ARBA00023170"/>
    </source>
</evidence>
<dbReference type="InterPro" id="IPR017452">
    <property type="entry name" value="GPCR_Rhodpsn_7TM"/>
</dbReference>
<accession>A0A9D3SB03</accession>
<evidence type="ECO:0000256" key="8">
    <source>
        <dbReference type="ARBA" id="ARBA00023224"/>
    </source>
</evidence>
<dbReference type="PANTHER" id="PTHR45822:SF8">
    <property type="entry name" value="FREE FATTY ACID RECEPTOR 3-RELATED"/>
    <property type="match status" value="1"/>
</dbReference>
<dbReference type="Pfam" id="PF00001">
    <property type="entry name" value="7tm_1"/>
    <property type="match status" value="2"/>
</dbReference>
<feature type="transmembrane region" description="Helical" evidence="9">
    <location>
        <begin position="210"/>
        <end position="231"/>
    </location>
</feature>
<keyword evidence="2" id="KW-1003">Cell membrane</keyword>
<proteinExistence type="predicted"/>
<evidence type="ECO:0000256" key="9">
    <source>
        <dbReference type="SAM" id="Phobius"/>
    </source>
</evidence>
<evidence type="ECO:0000256" key="6">
    <source>
        <dbReference type="ARBA" id="ARBA00023136"/>
    </source>
</evidence>
<dbReference type="GO" id="GO:0004930">
    <property type="term" value="F:G protein-coupled receptor activity"/>
    <property type="evidence" value="ECO:0007669"/>
    <property type="project" value="UniProtKB-KW"/>
</dbReference>
<name>A0A9D3SB03_9TELE</name>
<keyword evidence="6 9" id="KW-0472">Membrane</keyword>
<feature type="transmembrane region" description="Helical" evidence="9">
    <location>
        <begin position="333"/>
        <end position="353"/>
    </location>
</feature>
<keyword evidence="12" id="KW-1185">Reference proteome</keyword>
<feature type="transmembrane region" description="Helical" evidence="9">
    <location>
        <begin position="152"/>
        <end position="173"/>
    </location>
</feature>
<feature type="transmembrane region" description="Helical" evidence="9">
    <location>
        <begin position="252"/>
        <end position="277"/>
    </location>
</feature>
<evidence type="ECO:0000256" key="4">
    <source>
        <dbReference type="ARBA" id="ARBA00022989"/>
    </source>
</evidence>